<organism evidence="4 5">
    <name type="scientific">Rotaria magnacalcarata</name>
    <dbReference type="NCBI Taxonomy" id="392030"/>
    <lineage>
        <taxon>Eukaryota</taxon>
        <taxon>Metazoa</taxon>
        <taxon>Spiralia</taxon>
        <taxon>Gnathifera</taxon>
        <taxon>Rotifera</taxon>
        <taxon>Eurotatoria</taxon>
        <taxon>Bdelloidea</taxon>
        <taxon>Philodinida</taxon>
        <taxon>Philodinidae</taxon>
        <taxon>Rotaria</taxon>
    </lineage>
</organism>
<dbReference type="AlphaFoldDB" id="A0A8S2V914"/>
<dbReference type="Proteomes" id="UP000681967">
    <property type="component" value="Unassembled WGS sequence"/>
</dbReference>
<dbReference type="Proteomes" id="UP000681720">
    <property type="component" value="Unassembled WGS sequence"/>
</dbReference>
<name>A0A8S2V914_9BILA</name>
<feature type="compositionally biased region" description="Pro residues" evidence="1">
    <location>
        <begin position="10"/>
        <end position="21"/>
    </location>
</feature>
<evidence type="ECO:0000256" key="1">
    <source>
        <dbReference type="SAM" id="MobiDB-lite"/>
    </source>
</evidence>
<evidence type="ECO:0000313" key="5">
    <source>
        <dbReference type="Proteomes" id="UP000681720"/>
    </source>
</evidence>
<dbReference type="EMBL" id="CAJOBH010027318">
    <property type="protein sequence ID" value="CAF4257627.1"/>
    <property type="molecule type" value="Genomic_DNA"/>
</dbReference>
<evidence type="ECO:0000313" key="3">
    <source>
        <dbReference type="EMBL" id="CAF4361256.1"/>
    </source>
</evidence>
<accession>A0A8S2V914</accession>
<comment type="caution">
    <text evidence="4">The sequence shown here is derived from an EMBL/GenBank/DDBJ whole genome shotgun (WGS) entry which is preliminary data.</text>
</comment>
<evidence type="ECO:0000313" key="4">
    <source>
        <dbReference type="EMBL" id="CAF4380690.1"/>
    </source>
</evidence>
<feature type="non-terminal residue" evidence="4">
    <location>
        <position position="39"/>
    </location>
</feature>
<proteinExistence type="predicted"/>
<evidence type="ECO:0000313" key="2">
    <source>
        <dbReference type="EMBL" id="CAF4257627.1"/>
    </source>
</evidence>
<feature type="region of interest" description="Disordered" evidence="1">
    <location>
        <begin position="1"/>
        <end position="21"/>
    </location>
</feature>
<dbReference type="EMBL" id="CAJOBJ010052584">
    <property type="protein sequence ID" value="CAF4380690.1"/>
    <property type="molecule type" value="Genomic_DNA"/>
</dbReference>
<dbReference type="EMBL" id="CAJOBI010048760">
    <property type="protein sequence ID" value="CAF4361256.1"/>
    <property type="molecule type" value="Genomic_DNA"/>
</dbReference>
<protein>
    <submittedName>
        <fullName evidence="4">Uncharacterized protein</fullName>
    </submittedName>
</protein>
<dbReference type="Proteomes" id="UP000676336">
    <property type="component" value="Unassembled WGS sequence"/>
</dbReference>
<sequence>MISIQSTSSPRPPPKFCVPLPRPSETNEVLVYPSSISLK</sequence>
<reference evidence="4" key="1">
    <citation type="submission" date="2021-02" db="EMBL/GenBank/DDBJ databases">
        <authorList>
            <person name="Nowell W R."/>
        </authorList>
    </citation>
    <scope>NUCLEOTIDE SEQUENCE</scope>
</reference>
<gene>
    <name evidence="2" type="ORF">BYL167_LOCUS25798</name>
    <name evidence="4" type="ORF">GIL414_LOCUS29271</name>
    <name evidence="3" type="ORF">SMN809_LOCUS28707</name>
</gene>